<reference evidence="1" key="1">
    <citation type="submission" date="2021-06" db="EMBL/GenBank/DDBJ databases">
        <authorList>
            <person name="Kallberg Y."/>
            <person name="Tangrot J."/>
            <person name="Rosling A."/>
        </authorList>
    </citation>
    <scope>NUCLEOTIDE SEQUENCE</scope>
    <source>
        <strain evidence="1">MA461A</strain>
    </source>
</reference>
<proteinExistence type="predicted"/>
<gene>
    <name evidence="1" type="ORF">RPERSI_LOCUS35230</name>
</gene>
<accession>A0ACA9SXZ7</accession>
<dbReference type="EMBL" id="CAJVQC010161773">
    <property type="protein sequence ID" value="CAG8848660.1"/>
    <property type="molecule type" value="Genomic_DNA"/>
</dbReference>
<dbReference type="Proteomes" id="UP000789920">
    <property type="component" value="Unassembled WGS sequence"/>
</dbReference>
<evidence type="ECO:0000313" key="1">
    <source>
        <dbReference type="EMBL" id="CAG8848660.1"/>
    </source>
</evidence>
<feature type="non-terminal residue" evidence="1">
    <location>
        <position position="1"/>
    </location>
</feature>
<organism evidence="1 2">
    <name type="scientific">Racocetra persica</name>
    <dbReference type="NCBI Taxonomy" id="160502"/>
    <lineage>
        <taxon>Eukaryota</taxon>
        <taxon>Fungi</taxon>
        <taxon>Fungi incertae sedis</taxon>
        <taxon>Mucoromycota</taxon>
        <taxon>Glomeromycotina</taxon>
        <taxon>Glomeromycetes</taxon>
        <taxon>Diversisporales</taxon>
        <taxon>Gigasporaceae</taxon>
        <taxon>Racocetra</taxon>
    </lineage>
</organism>
<sequence>NNDMDLDEVPLSVTSFETNTLAENSSHASFSQHAQLREAANRHVTQN</sequence>
<name>A0ACA9SXZ7_9GLOM</name>
<feature type="non-terminal residue" evidence="1">
    <location>
        <position position="47"/>
    </location>
</feature>
<keyword evidence="2" id="KW-1185">Reference proteome</keyword>
<protein>
    <submittedName>
        <fullName evidence="1">22697_t:CDS:1</fullName>
    </submittedName>
</protein>
<comment type="caution">
    <text evidence="1">The sequence shown here is derived from an EMBL/GenBank/DDBJ whole genome shotgun (WGS) entry which is preliminary data.</text>
</comment>
<evidence type="ECO:0000313" key="2">
    <source>
        <dbReference type="Proteomes" id="UP000789920"/>
    </source>
</evidence>